<reference evidence="3 4" key="2">
    <citation type="submission" date="2018-11" db="EMBL/GenBank/DDBJ databases">
        <authorList>
            <consortium name="Pathogen Informatics"/>
        </authorList>
    </citation>
    <scope>NUCLEOTIDE SEQUENCE [LARGE SCALE GENOMIC DNA]</scope>
</reference>
<name>A0A0R3QTE7_9BILA</name>
<accession>A0A0R3QTE7</accession>
<evidence type="ECO:0000259" key="2">
    <source>
        <dbReference type="Pfam" id="PF12624"/>
    </source>
</evidence>
<gene>
    <name evidence="3" type="ORF">BTMF_LOCUS9033</name>
</gene>
<evidence type="ECO:0000313" key="3">
    <source>
        <dbReference type="EMBL" id="VDO30354.1"/>
    </source>
</evidence>
<dbReference type="EMBL" id="UZAG01016726">
    <property type="protein sequence ID" value="VDO30354.1"/>
    <property type="molecule type" value="Genomic_DNA"/>
</dbReference>
<dbReference type="GO" id="GO:0006623">
    <property type="term" value="P:protein targeting to vacuole"/>
    <property type="evidence" value="ECO:0007669"/>
    <property type="project" value="TreeGrafter"/>
</dbReference>
<proteinExistence type="predicted"/>
<dbReference type="Pfam" id="PF12624">
    <property type="entry name" value="VPS13_N"/>
    <property type="match status" value="1"/>
</dbReference>
<evidence type="ECO:0000313" key="5">
    <source>
        <dbReference type="WBParaSite" id="BTMF_0001099901-mRNA-1"/>
    </source>
</evidence>
<dbReference type="InterPro" id="IPR026854">
    <property type="entry name" value="VPS13_N"/>
</dbReference>
<evidence type="ECO:0000256" key="1">
    <source>
        <dbReference type="ARBA" id="ARBA00022448"/>
    </source>
</evidence>
<dbReference type="AlphaFoldDB" id="A0A0R3QTE7"/>
<feature type="domain" description="Chorein N-terminal" evidence="2">
    <location>
        <begin position="1"/>
        <end position="197"/>
    </location>
</feature>
<dbReference type="GO" id="GO:0007005">
    <property type="term" value="P:mitochondrion organization"/>
    <property type="evidence" value="ECO:0007669"/>
    <property type="project" value="TreeGrafter"/>
</dbReference>
<organism evidence="5">
    <name type="scientific">Brugia timori</name>
    <dbReference type="NCBI Taxonomy" id="42155"/>
    <lineage>
        <taxon>Eukaryota</taxon>
        <taxon>Metazoa</taxon>
        <taxon>Ecdysozoa</taxon>
        <taxon>Nematoda</taxon>
        <taxon>Chromadorea</taxon>
        <taxon>Rhabditida</taxon>
        <taxon>Spirurina</taxon>
        <taxon>Spiruromorpha</taxon>
        <taxon>Filarioidea</taxon>
        <taxon>Onchocercidae</taxon>
        <taxon>Brugia</taxon>
    </lineage>
</organism>
<keyword evidence="4" id="KW-1185">Reference proteome</keyword>
<reference evidence="5" key="1">
    <citation type="submission" date="2017-02" db="UniProtKB">
        <authorList>
            <consortium name="WormBaseParasite"/>
        </authorList>
    </citation>
    <scope>IDENTIFICATION</scope>
</reference>
<dbReference type="Proteomes" id="UP000280834">
    <property type="component" value="Unassembled WGS sequence"/>
</dbReference>
<dbReference type="WBParaSite" id="BTMF_0001099901-mRNA-1">
    <property type="protein sequence ID" value="BTMF_0001099901-mRNA-1"/>
    <property type="gene ID" value="BTMF_0001099901"/>
</dbReference>
<protein>
    <submittedName>
        <fullName evidence="5">Chorein_N domain-containing protein</fullName>
    </submittedName>
</protein>
<dbReference type="PANTHER" id="PTHR16166">
    <property type="entry name" value="VACUOLAR PROTEIN SORTING-ASSOCIATED PROTEIN VPS13"/>
    <property type="match status" value="1"/>
</dbReference>
<dbReference type="STRING" id="42155.A0A0R3QTE7"/>
<keyword evidence="1" id="KW-0813">Transport</keyword>
<dbReference type="PANTHER" id="PTHR16166:SF141">
    <property type="entry name" value="INTERMEMBRANE LIPID TRANSFER PROTEIN VPS13D"/>
    <property type="match status" value="1"/>
</dbReference>
<dbReference type="InterPro" id="IPR026847">
    <property type="entry name" value="VPS13"/>
</dbReference>
<dbReference type="GO" id="GO:0045053">
    <property type="term" value="P:protein retention in Golgi apparatus"/>
    <property type="evidence" value="ECO:0007669"/>
    <property type="project" value="TreeGrafter"/>
</dbReference>
<sequence length="198" mass="22719">MLENLVAWVLNNYVGEYLENLNTDQLSIALLQGQVELENVPLKKSALRKFDIPLKVKSGLLGKLTLSVPLTRLRSEPWVIKMSDLLVLLEPSTSVRYDVENVEIYEQAKKEQQLEDLEKYHKRQLLSYWGLPSPDSASEQNWWGASLVSTIVNNIQLVLTNVHIRYEDDVTLSNNIPFVCGVRIHNVSMQTTNSHWVF</sequence>
<evidence type="ECO:0000313" key="4">
    <source>
        <dbReference type="Proteomes" id="UP000280834"/>
    </source>
</evidence>